<protein>
    <submittedName>
        <fullName evidence="2">(pine wood nematode) hypothetical protein</fullName>
    </submittedName>
</protein>
<keyword evidence="5" id="KW-1185">Reference proteome</keyword>
<sequence>MRFMTVALLFALIAALAYADCDDSLCESICANFCKVFGRKCGTHVCEGDNCKITCDNGLMNVLANVDGQTFSFKH</sequence>
<dbReference type="Proteomes" id="UP000659654">
    <property type="component" value="Unassembled WGS sequence"/>
</dbReference>
<gene>
    <name evidence="2" type="ORF">BXYJ_LOCUS12892</name>
</gene>
<name>A0A1I7SUW3_BURXY</name>
<dbReference type="EMBL" id="CAJFDI010000005">
    <property type="protein sequence ID" value="CAD5232801.1"/>
    <property type="molecule type" value="Genomic_DNA"/>
</dbReference>
<reference evidence="6" key="1">
    <citation type="submission" date="2016-11" db="UniProtKB">
        <authorList>
            <consortium name="WormBaseParasite"/>
        </authorList>
    </citation>
    <scope>IDENTIFICATION</scope>
</reference>
<dbReference type="OrthoDB" id="10380974at2759"/>
<evidence type="ECO:0000313" key="5">
    <source>
        <dbReference type="Proteomes" id="UP000659654"/>
    </source>
</evidence>
<feature type="signal peptide" evidence="1">
    <location>
        <begin position="1"/>
        <end position="19"/>
    </location>
</feature>
<dbReference type="EMBL" id="CAJFCV020000005">
    <property type="protein sequence ID" value="CAG9125815.1"/>
    <property type="molecule type" value="Genomic_DNA"/>
</dbReference>
<evidence type="ECO:0000313" key="6">
    <source>
        <dbReference type="WBParaSite" id="BXY_1683700.1"/>
    </source>
</evidence>
<dbReference type="WBParaSite" id="BXY_1683700.1">
    <property type="protein sequence ID" value="BXY_1683700.1"/>
    <property type="gene ID" value="BXY_1683700"/>
</dbReference>
<accession>A0A1I7SUW3</accession>
<evidence type="ECO:0000313" key="4">
    <source>
        <dbReference type="Proteomes" id="UP000095284"/>
    </source>
</evidence>
<keyword evidence="1" id="KW-0732">Signal</keyword>
<dbReference type="Proteomes" id="UP000095284">
    <property type="component" value="Unplaced"/>
</dbReference>
<evidence type="ECO:0000256" key="1">
    <source>
        <dbReference type="SAM" id="SignalP"/>
    </source>
</evidence>
<evidence type="ECO:0000313" key="2">
    <source>
        <dbReference type="EMBL" id="CAD5232801.1"/>
    </source>
</evidence>
<evidence type="ECO:0000313" key="3">
    <source>
        <dbReference type="EMBL" id="CAG9125815.1"/>
    </source>
</evidence>
<proteinExistence type="predicted"/>
<dbReference type="AlphaFoldDB" id="A0A1I7SUW3"/>
<dbReference type="Proteomes" id="UP000582659">
    <property type="component" value="Unassembled WGS sequence"/>
</dbReference>
<feature type="chain" id="PRO_5035399999" evidence="1">
    <location>
        <begin position="20"/>
        <end position="75"/>
    </location>
</feature>
<reference evidence="3" key="2">
    <citation type="submission" date="2020-08" db="EMBL/GenBank/DDBJ databases">
        <authorList>
            <person name="Kikuchi T."/>
        </authorList>
    </citation>
    <scope>NUCLEOTIDE SEQUENCE</scope>
    <source>
        <strain evidence="2">Ka4C1</strain>
    </source>
</reference>
<organism evidence="4 6">
    <name type="scientific">Bursaphelenchus xylophilus</name>
    <name type="common">Pinewood nematode worm</name>
    <name type="synonym">Aphelenchoides xylophilus</name>
    <dbReference type="NCBI Taxonomy" id="6326"/>
    <lineage>
        <taxon>Eukaryota</taxon>
        <taxon>Metazoa</taxon>
        <taxon>Ecdysozoa</taxon>
        <taxon>Nematoda</taxon>
        <taxon>Chromadorea</taxon>
        <taxon>Rhabditida</taxon>
        <taxon>Tylenchina</taxon>
        <taxon>Tylenchomorpha</taxon>
        <taxon>Aphelenchoidea</taxon>
        <taxon>Aphelenchoididae</taxon>
        <taxon>Bursaphelenchus</taxon>
    </lineage>
</organism>